<proteinExistence type="predicted"/>
<dbReference type="InterPro" id="IPR016181">
    <property type="entry name" value="Acyl_CoA_acyltransferase"/>
</dbReference>
<accession>A0AAN7HT93</accession>
<dbReference type="Pfam" id="PF00583">
    <property type="entry name" value="Acetyltransf_1"/>
    <property type="match status" value="1"/>
</dbReference>
<evidence type="ECO:0000259" key="1">
    <source>
        <dbReference type="PROSITE" id="PS51186"/>
    </source>
</evidence>
<evidence type="ECO:0000313" key="3">
    <source>
        <dbReference type="Proteomes" id="UP001303647"/>
    </source>
</evidence>
<reference evidence="2" key="2">
    <citation type="submission" date="2023-05" db="EMBL/GenBank/DDBJ databases">
        <authorList>
            <consortium name="Lawrence Berkeley National Laboratory"/>
            <person name="Steindorff A."/>
            <person name="Hensen N."/>
            <person name="Bonometti L."/>
            <person name="Westerberg I."/>
            <person name="Brannstrom I.O."/>
            <person name="Guillou S."/>
            <person name="Cros-Aarteil S."/>
            <person name="Calhoun S."/>
            <person name="Haridas S."/>
            <person name="Kuo A."/>
            <person name="Mondo S."/>
            <person name="Pangilinan J."/>
            <person name="Riley R."/>
            <person name="Labutti K."/>
            <person name="Andreopoulos B."/>
            <person name="Lipzen A."/>
            <person name="Chen C."/>
            <person name="Yanf M."/>
            <person name="Daum C."/>
            <person name="Ng V."/>
            <person name="Clum A."/>
            <person name="Ohm R."/>
            <person name="Martin F."/>
            <person name="Silar P."/>
            <person name="Natvig D."/>
            <person name="Lalanne C."/>
            <person name="Gautier V."/>
            <person name="Ament-Velasquez S.L."/>
            <person name="Kruys A."/>
            <person name="Hutchinson M.I."/>
            <person name="Powell A.J."/>
            <person name="Barry K."/>
            <person name="Miller A.N."/>
            <person name="Grigoriev I.V."/>
            <person name="Debuchy R."/>
            <person name="Gladieux P."/>
            <person name="Thoren M.H."/>
            <person name="Johannesson H."/>
        </authorList>
    </citation>
    <scope>NUCLEOTIDE SEQUENCE</scope>
    <source>
        <strain evidence="2">CBS 359.72</strain>
    </source>
</reference>
<dbReference type="InterPro" id="IPR000182">
    <property type="entry name" value="GNAT_dom"/>
</dbReference>
<dbReference type="GO" id="GO:0016747">
    <property type="term" value="F:acyltransferase activity, transferring groups other than amino-acyl groups"/>
    <property type="evidence" value="ECO:0007669"/>
    <property type="project" value="InterPro"/>
</dbReference>
<dbReference type="EMBL" id="MU857611">
    <property type="protein sequence ID" value="KAK4250640.1"/>
    <property type="molecule type" value="Genomic_DNA"/>
</dbReference>
<keyword evidence="3" id="KW-1185">Reference proteome</keyword>
<dbReference type="AlphaFoldDB" id="A0AAN7HT93"/>
<gene>
    <name evidence="2" type="ORF">C7999DRAFT_11508</name>
</gene>
<organism evidence="2 3">
    <name type="scientific">Corynascus novoguineensis</name>
    <dbReference type="NCBI Taxonomy" id="1126955"/>
    <lineage>
        <taxon>Eukaryota</taxon>
        <taxon>Fungi</taxon>
        <taxon>Dikarya</taxon>
        <taxon>Ascomycota</taxon>
        <taxon>Pezizomycotina</taxon>
        <taxon>Sordariomycetes</taxon>
        <taxon>Sordariomycetidae</taxon>
        <taxon>Sordariales</taxon>
        <taxon>Chaetomiaceae</taxon>
        <taxon>Corynascus</taxon>
    </lineage>
</organism>
<dbReference type="PROSITE" id="PS51186">
    <property type="entry name" value="GNAT"/>
    <property type="match status" value="1"/>
</dbReference>
<name>A0AAN7HT93_9PEZI</name>
<feature type="domain" description="N-acetyltransferase" evidence="1">
    <location>
        <begin position="191"/>
        <end position="336"/>
    </location>
</feature>
<sequence length="520" mass="57887">MELTRRRGIISVHDSQSCIPLSNQLEDGDIILLLTPGIVPEVSPLNRALNDPPSDPFEPLGKALARYHPWVHHVPYLPRNGITGTHVVHIRLAAVVIFVVSGPPRHGQPSQVALAEITRALCETRPQVILTCCELQELGPLEKSFPTILEVPGFIPSDLEAAAGVLFGSRILSPGRLDPPDTMPSPRAWPVEVWDGNRDVSEVLDLWCQCLPKTFHLGHYQFQSLLRRDGYAMHYVVREPGTSQILGFCATYTTYADSGGERLLGSLAALLVRPSHRLRGIGLSLHDHALRQLKKIRGVCRLQLGSTFPRLLYGLPIDSPCEDWFRHRGWPITPLDLVSGSEQEVCDWFLKFRDWPTTGSMLSELTFRHCMLPEFDLVLEFVDKESRKKDKLGWYDQYAKLANTMNIQDIVLGLEGGAIIAVALTYVKNTGSPAAEDLPWASAIADDVGGVTCVCVSDDVPNTANKRDAVMIRLLDSCIRLLTEQGMSKVFIDAVKGGDEGFQSMGFQKWARYRDVWRVV</sequence>
<dbReference type="Proteomes" id="UP001303647">
    <property type="component" value="Unassembled WGS sequence"/>
</dbReference>
<comment type="caution">
    <text evidence="2">The sequence shown here is derived from an EMBL/GenBank/DDBJ whole genome shotgun (WGS) entry which is preliminary data.</text>
</comment>
<dbReference type="CDD" id="cd04301">
    <property type="entry name" value="NAT_SF"/>
    <property type="match status" value="1"/>
</dbReference>
<dbReference type="SUPFAM" id="SSF55729">
    <property type="entry name" value="Acyl-CoA N-acyltransferases (Nat)"/>
    <property type="match status" value="1"/>
</dbReference>
<reference evidence="2" key="1">
    <citation type="journal article" date="2023" name="Mol. Phylogenet. Evol.">
        <title>Genome-scale phylogeny and comparative genomics of the fungal order Sordariales.</title>
        <authorList>
            <person name="Hensen N."/>
            <person name="Bonometti L."/>
            <person name="Westerberg I."/>
            <person name="Brannstrom I.O."/>
            <person name="Guillou S."/>
            <person name="Cros-Aarteil S."/>
            <person name="Calhoun S."/>
            <person name="Haridas S."/>
            <person name="Kuo A."/>
            <person name="Mondo S."/>
            <person name="Pangilinan J."/>
            <person name="Riley R."/>
            <person name="LaButti K."/>
            <person name="Andreopoulos B."/>
            <person name="Lipzen A."/>
            <person name="Chen C."/>
            <person name="Yan M."/>
            <person name="Daum C."/>
            <person name="Ng V."/>
            <person name="Clum A."/>
            <person name="Steindorff A."/>
            <person name="Ohm R.A."/>
            <person name="Martin F."/>
            <person name="Silar P."/>
            <person name="Natvig D.O."/>
            <person name="Lalanne C."/>
            <person name="Gautier V."/>
            <person name="Ament-Velasquez S.L."/>
            <person name="Kruys A."/>
            <person name="Hutchinson M.I."/>
            <person name="Powell A.J."/>
            <person name="Barry K."/>
            <person name="Miller A.N."/>
            <person name="Grigoriev I.V."/>
            <person name="Debuchy R."/>
            <person name="Gladieux P."/>
            <person name="Hiltunen Thoren M."/>
            <person name="Johannesson H."/>
        </authorList>
    </citation>
    <scope>NUCLEOTIDE SEQUENCE</scope>
    <source>
        <strain evidence="2">CBS 359.72</strain>
    </source>
</reference>
<evidence type="ECO:0000313" key="2">
    <source>
        <dbReference type="EMBL" id="KAK4250640.1"/>
    </source>
</evidence>
<protein>
    <recommendedName>
        <fullName evidence="1">N-acetyltransferase domain-containing protein</fullName>
    </recommendedName>
</protein>
<dbReference type="Gene3D" id="3.40.630.30">
    <property type="match status" value="1"/>
</dbReference>